<evidence type="ECO:0000313" key="3">
    <source>
        <dbReference type="Proteomes" id="UP000016932"/>
    </source>
</evidence>
<dbReference type="EMBL" id="KB446563">
    <property type="protein sequence ID" value="EME78878.1"/>
    <property type="molecule type" value="Genomic_DNA"/>
</dbReference>
<keyword evidence="1" id="KW-0732">Signal</keyword>
<keyword evidence="3" id="KW-1185">Reference proteome</keyword>
<feature type="signal peptide" evidence="1">
    <location>
        <begin position="1"/>
        <end position="16"/>
    </location>
</feature>
<dbReference type="KEGG" id="pfj:MYCFIDRAFT_190991"/>
<evidence type="ECO:0000313" key="2">
    <source>
        <dbReference type="EMBL" id="EME78878.1"/>
    </source>
</evidence>
<evidence type="ECO:0008006" key="4">
    <source>
        <dbReference type="Google" id="ProtNLM"/>
    </source>
</evidence>
<name>M3AP36_PSEFD</name>
<dbReference type="Pfam" id="PF13668">
    <property type="entry name" value="Ferritin_2"/>
    <property type="match status" value="1"/>
</dbReference>
<dbReference type="AlphaFoldDB" id="M3AP36"/>
<dbReference type="OrthoDB" id="5293813at2759"/>
<evidence type="ECO:0000256" key="1">
    <source>
        <dbReference type="SAM" id="SignalP"/>
    </source>
</evidence>
<dbReference type="Proteomes" id="UP000016932">
    <property type="component" value="Unassembled WGS sequence"/>
</dbReference>
<organism evidence="2 3">
    <name type="scientific">Pseudocercospora fijiensis (strain CIRAD86)</name>
    <name type="common">Black leaf streak disease fungus</name>
    <name type="synonym">Mycosphaerella fijiensis</name>
    <dbReference type="NCBI Taxonomy" id="383855"/>
    <lineage>
        <taxon>Eukaryota</taxon>
        <taxon>Fungi</taxon>
        <taxon>Dikarya</taxon>
        <taxon>Ascomycota</taxon>
        <taxon>Pezizomycotina</taxon>
        <taxon>Dothideomycetes</taxon>
        <taxon>Dothideomycetidae</taxon>
        <taxon>Mycosphaerellales</taxon>
        <taxon>Mycosphaerellaceae</taxon>
        <taxon>Pseudocercospora</taxon>
    </lineage>
</organism>
<feature type="chain" id="PRO_5004031680" description="Sexual development protein" evidence="1">
    <location>
        <begin position="17"/>
        <end position="354"/>
    </location>
</feature>
<sequence>MLSTLAVAGLVGLAAAAPQYGSGGGWPFKFPLSNGFPHLSPDALKAVQQQAHGTLPNGQLPSSIEDASAATFQLIAFNELFEVAFFTSLINNITSGVYDVGHGAAKQIILNALTAVQAQEELHATGANGILAAAGRTQIQPCEYVFPSSNFDDAIAFASTFTDVVLGTLQDAQNNFGQDGDTGFIPLIGSVIGQEGEQNGFYRVLGGKIPSQLPFLTRSAGAFAFSALNQMVIVPGSCPNSNVIPLPIFRALSVDTQNIQAKDQTLSFGFKANGTAPHDFSLIYINQQNVPVVQQPKNIKVSGDKVSFQADFPFSANLMNGLTISAVTKTAGPFADAPAVAADTLFGPGLIEIN</sequence>
<dbReference type="RefSeq" id="XP_007931133.1">
    <property type="nucleotide sequence ID" value="XM_007932942.1"/>
</dbReference>
<dbReference type="GeneID" id="19335195"/>
<gene>
    <name evidence="2" type="ORF">MYCFIDRAFT_190991</name>
</gene>
<dbReference type="eggNOG" id="ENOG502SM3U">
    <property type="taxonomic scope" value="Eukaryota"/>
</dbReference>
<dbReference type="HOGENOM" id="CLU_045147_0_0_1"/>
<accession>M3AP36</accession>
<reference evidence="2 3" key="1">
    <citation type="journal article" date="2012" name="PLoS Pathog.">
        <title>Diverse lifestyles and strategies of plant pathogenesis encoded in the genomes of eighteen Dothideomycetes fungi.</title>
        <authorList>
            <person name="Ohm R.A."/>
            <person name="Feau N."/>
            <person name="Henrissat B."/>
            <person name="Schoch C.L."/>
            <person name="Horwitz B.A."/>
            <person name="Barry K.W."/>
            <person name="Condon B.J."/>
            <person name="Copeland A.C."/>
            <person name="Dhillon B."/>
            <person name="Glaser F."/>
            <person name="Hesse C.N."/>
            <person name="Kosti I."/>
            <person name="LaButti K."/>
            <person name="Lindquist E.A."/>
            <person name="Lucas S."/>
            <person name="Salamov A.A."/>
            <person name="Bradshaw R.E."/>
            <person name="Ciuffetti L."/>
            <person name="Hamelin R.C."/>
            <person name="Kema G.H.J."/>
            <person name="Lawrence C."/>
            <person name="Scott J.A."/>
            <person name="Spatafora J.W."/>
            <person name="Turgeon B.G."/>
            <person name="de Wit P.J.G.M."/>
            <person name="Zhong S."/>
            <person name="Goodwin S.B."/>
            <person name="Grigoriev I.V."/>
        </authorList>
    </citation>
    <scope>NUCLEOTIDE SEQUENCE [LARGE SCALE GENOMIC DNA]</scope>
    <source>
        <strain evidence="2 3">CIRAD86</strain>
    </source>
</reference>
<dbReference type="VEuPathDB" id="FungiDB:MYCFIDRAFT_190991"/>
<proteinExistence type="predicted"/>
<protein>
    <recommendedName>
        <fullName evidence="4">Sexual development protein</fullName>
    </recommendedName>
</protein>